<dbReference type="PROSITE" id="PS00079">
    <property type="entry name" value="MULTICOPPER_OXIDASE1"/>
    <property type="match status" value="1"/>
</dbReference>
<dbReference type="Gene3D" id="2.60.40.420">
    <property type="entry name" value="Cupredoxins - blue copper proteins"/>
    <property type="match status" value="1"/>
</dbReference>
<keyword evidence="4" id="KW-0186">Copper</keyword>
<keyword evidence="8" id="KW-1185">Reference proteome</keyword>
<dbReference type="InterPro" id="IPR033138">
    <property type="entry name" value="Cu_oxidase_CS"/>
</dbReference>
<evidence type="ECO:0000256" key="4">
    <source>
        <dbReference type="ARBA" id="ARBA00023008"/>
    </source>
</evidence>
<dbReference type="PANTHER" id="PTHR38439:SF3">
    <property type="entry name" value="COPPER-RESISTANT CUPROPROTEIN COPI"/>
    <property type="match status" value="1"/>
</dbReference>
<dbReference type="SUPFAM" id="SSF49503">
    <property type="entry name" value="Cupredoxins"/>
    <property type="match status" value="1"/>
</dbReference>
<dbReference type="RefSeq" id="WP_256763419.1">
    <property type="nucleotide sequence ID" value="NZ_JANIGO010000001.1"/>
</dbReference>
<name>A0ABT1WDZ2_9BURK</name>
<feature type="domain" description="Blue (type 1) copper" evidence="6">
    <location>
        <begin position="61"/>
        <end position="166"/>
    </location>
</feature>
<sequence length="174" mass="19322">MKIHQFLLNLGAVLMAVTTFNGALAHGSNPHEKAPVFSEKDFEQMPWGIGAMPTKAQRTVQVTMSDNMRFDPSSLNVRPGETIRFVVTNKGVLLHEFVIGTIEANKEHAELMKRFPDMQHEAPYMAHVPPGQTEEIVWTFNRLGDFQFACLIAGHYEAGMVGSIRVADAKGAKK</sequence>
<dbReference type="CDD" id="cd04211">
    <property type="entry name" value="Cupredoxin_like_2"/>
    <property type="match status" value="1"/>
</dbReference>
<evidence type="ECO:0000256" key="3">
    <source>
        <dbReference type="ARBA" id="ARBA00022764"/>
    </source>
</evidence>
<comment type="subcellular location">
    <subcellularLocation>
        <location evidence="1">Periplasm</location>
    </subcellularLocation>
</comment>
<accession>A0ABT1WDZ2</accession>
<evidence type="ECO:0000313" key="8">
    <source>
        <dbReference type="Proteomes" id="UP001204142"/>
    </source>
</evidence>
<feature type="signal peptide" evidence="5">
    <location>
        <begin position="1"/>
        <end position="25"/>
    </location>
</feature>
<dbReference type="Proteomes" id="UP001204142">
    <property type="component" value="Unassembled WGS sequence"/>
</dbReference>
<comment type="caution">
    <text evidence="7">The sequence shown here is derived from an EMBL/GenBank/DDBJ whole genome shotgun (WGS) entry which is preliminary data.</text>
</comment>
<reference evidence="7 8" key="1">
    <citation type="submission" date="2022-07" db="EMBL/GenBank/DDBJ databases">
        <authorList>
            <person name="Xamxidin M."/>
            <person name="Wu M."/>
        </authorList>
    </citation>
    <scope>NUCLEOTIDE SEQUENCE [LARGE SCALE GENOMIC DNA]</scope>
    <source>
        <strain evidence="7 8">NBRC 111650</strain>
    </source>
</reference>
<evidence type="ECO:0000256" key="1">
    <source>
        <dbReference type="ARBA" id="ARBA00004418"/>
    </source>
</evidence>
<protein>
    <submittedName>
        <fullName evidence="7">Cupredoxin family protein</fullName>
    </submittedName>
</protein>
<dbReference type="InterPro" id="IPR000923">
    <property type="entry name" value="BlueCu_1"/>
</dbReference>
<keyword evidence="2" id="KW-0479">Metal-binding</keyword>
<proteinExistence type="predicted"/>
<keyword evidence="3" id="KW-0574">Periplasm</keyword>
<gene>
    <name evidence="7" type="ORF">NQT62_04565</name>
</gene>
<evidence type="ECO:0000259" key="6">
    <source>
        <dbReference type="Pfam" id="PF00127"/>
    </source>
</evidence>
<dbReference type="InterPro" id="IPR050845">
    <property type="entry name" value="Cu-binding_ET"/>
</dbReference>
<feature type="chain" id="PRO_5045720678" evidence="5">
    <location>
        <begin position="26"/>
        <end position="174"/>
    </location>
</feature>
<dbReference type="Pfam" id="PF00127">
    <property type="entry name" value="Copper-bind"/>
    <property type="match status" value="1"/>
</dbReference>
<evidence type="ECO:0000313" key="7">
    <source>
        <dbReference type="EMBL" id="MCQ8895715.1"/>
    </source>
</evidence>
<keyword evidence="5" id="KW-0732">Signal</keyword>
<dbReference type="PANTHER" id="PTHR38439">
    <property type="entry name" value="AURACYANIN-B"/>
    <property type="match status" value="1"/>
</dbReference>
<evidence type="ECO:0000256" key="2">
    <source>
        <dbReference type="ARBA" id="ARBA00022723"/>
    </source>
</evidence>
<dbReference type="EMBL" id="JANIGO010000001">
    <property type="protein sequence ID" value="MCQ8895715.1"/>
    <property type="molecule type" value="Genomic_DNA"/>
</dbReference>
<dbReference type="InterPro" id="IPR008972">
    <property type="entry name" value="Cupredoxin"/>
</dbReference>
<organism evidence="7 8">
    <name type="scientific">Limnobacter humi</name>
    <dbReference type="NCBI Taxonomy" id="1778671"/>
    <lineage>
        <taxon>Bacteria</taxon>
        <taxon>Pseudomonadati</taxon>
        <taxon>Pseudomonadota</taxon>
        <taxon>Betaproteobacteria</taxon>
        <taxon>Burkholderiales</taxon>
        <taxon>Burkholderiaceae</taxon>
        <taxon>Limnobacter</taxon>
    </lineage>
</organism>
<evidence type="ECO:0000256" key="5">
    <source>
        <dbReference type="SAM" id="SignalP"/>
    </source>
</evidence>